<reference evidence="1 2" key="1">
    <citation type="submission" date="2021-06" db="EMBL/GenBank/DDBJ databases">
        <title>Faecalicatena sp. nov. isolated from porcine feces.</title>
        <authorList>
            <person name="Oh B.S."/>
            <person name="Lee J.H."/>
        </authorList>
    </citation>
    <scope>NUCLEOTIDE SEQUENCE [LARGE SCALE GENOMIC DNA]</scope>
    <source>
        <strain evidence="1 2">AGMB00832</strain>
    </source>
</reference>
<evidence type="ECO:0000313" key="2">
    <source>
        <dbReference type="Proteomes" id="UP000723714"/>
    </source>
</evidence>
<evidence type="ECO:0000313" key="1">
    <source>
        <dbReference type="EMBL" id="MBU3876706.1"/>
    </source>
</evidence>
<dbReference type="EMBL" id="JABACJ020000012">
    <property type="protein sequence ID" value="MBU3876706.1"/>
    <property type="molecule type" value="Genomic_DNA"/>
</dbReference>
<proteinExistence type="predicted"/>
<evidence type="ECO:0008006" key="3">
    <source>
        <dbReference type="Google" id="ProtNLM"/>
    </source>
</evidence>
<name>A0ABS6D5E3_9FIRM</name>
<organism evidence="1 2">
    <name type="scientific">Faecalicatena faecalis</name>
    <dbReference type="NCBI Taxonomy" id="2726362"/>
    <lineage>
        <taxon>Bacteria</taxon>
        <taxon>Bacillati</taxon>
        <taxon>Bacillota</taxon>
        <taxon>Clostridia</taxon>
        <taxon>Lachnospirales</taxon>
        <taxon>Lachnospiraceae</taxon>
        <taxon>Faecalicatena</taxon>
    </lineage>
</organism>
<gene>
    <name evidence="1" type="ORF">HGO97_012910</name>
</gene>
<dbReference type="Proteomes" id="UP000723714">
    <property type="component" value="Unassembled WGS sequence"/>
</dbReference>
<comment type="caution">
    <text evidence="1">The sequence shown here is derived from an EMBL/GenBank/DDBJ whole genome shotgun (WGS) entry which is preliminary data.</text>
</comment>
<protein>
    <recommendedName>
        <fullName evidence="3">Methyltransferase family protein</fullName>
    </recommendedName>
</protein>
<keyword evidence="2" id="KW-1185">Reference proteome</keyword>
<accession>A0ABS6D5E3</accession>
<sequence>MEIKNSSIDSGKAFDWGKTSADYAKYRDIYPDVFYKKILDRNLCIAGQNVLDLGTGTGCPTKKYVSVWC</sequence>